<evidence type="ECO:0000313" key="3">
    <source>
        <dbReference type="EMBL" id="AML53455.1"/>
    </source>
</evidence>
<dbReference type="Gene3D" id="1.10.101.10">
    <property type="entry name" value="PGBD-like superfamily/PGBD"/>
    <property type="match status" value="1"/>
</dbReference>
<reference evidence="3 4" key="1">
    <citation type="submission" date="2016-02" db="EMBL/GenBank/DDBJ databases">
        <title>Complete genome sequence of Halocynthiibacter arcticus PAMC 20958t from arctic marine sediment.</title>
        <authorList>
            <person name="Lee Y.M."/>
            <person name="Baek K."/>
            <person name="Lee H.K."/>
            <person name="Shin S.C."/>
        </authorList>
    </citation>
    <scope>NUCLEOTIDE SEQUENCE [LARGE SCALE GENOMIC DNA]</scope>
    <source>
        <strain evidence="3">PAMC 20958</strain>
    </source>
</reference>
<dbReference type="InterPro" id="IPR036365">
    <property type="entry name" value="PGBD-like_sf"/>
</dbReference>
<dbReference type="AlphaFoldDB" id="A0A126V665"/>
<dbReference type="InterPro" id="IPR002477">
    <property type="entry name" value="Peptidoglycan-bd-like"/>
</dbReference>
<evidence type="ECO:0000313" key="4">
    <source>
        <dbReference type="Proteomes" id="UP000070371"/>
    </source>
</evidence>
<dbReference type="Proteomes" id="UP000070371">
    <property type="component" value="Chromosome"/>
</dbReference>
<dbReference type="PROSITE" id="PS51257">
    <property type="entry name" value="PROKAR_LIPOPROTEIN"/>
    <property type="match status" value="1"/>
</dbReference>
<keyword evidence="4" id="KW-1185">Reference proteome</keyword>
<dbReference type="SUPFAM" id="SSF47090">
    <property type="entry name" value="PGBD-like"/>
    <property type="match status" value="1"/>
</dbReference>
<keyword evidence="1" id="KW-0732">Signal</keyword>
<evidence type="ECO:0000259" key="2">
    <source>
        <dbReference type="Pfam" id="PF01471"/>
    </source>
</evidence>
<feature type="chain" id="PRO_5007443363" description="Peptidoglycan binding-like domain-containing protein" evidence="1">
    <location>
        <begin position="25"/>
        <end position="181"/>
    </location>
</feature>
<dbReference type="STRING" id="1579316.RC74_00320"/>
<evidence type="ECO:0000256" key="1">
    <source>
        <dbReference type="SAM" id="SignalP"/>
    </source>
</evidence>
<accession>A0A126V665</accession>
<name>A0A126V665_9RHOB</name>
<protein>
    <recommendedName>
        <fullName evidence="2">Peptidoglycan binding-like domain-containing protein</fullName>
    </recommendedName>
</protein>
<dbReference type="EMBL" id="CP014327">
    <property type="protein sequence ID" value="AML53455.1"/>
    <property type="molecule type" value="Genomic_DNA"/>
</dbReference>
<organism evidence="3 4">
    <name type="scientific">Falsihalocynthiibacter arcticus</name>
    <dbReference type="NCBI Taxonomy" id="1579316"/>
    <lineage>
        <taxon>Bacteria</taxon>
        <taxon>Pseudomonadati</taxon>
        <taxon>Pseudomonadota</taxon>
        <taxon>Alphaproteobacteria</taxon>
        <taxon>Rhodobacterales</taxon>
        <taxon>Roseobacteraceae</taxon>
        <taxon>Falsihalocynthiibacter</taxon>
    </lineage>
</organism>
<dbReference type="InterPro" id="IPR036366">
    <property type="entry name" value="PGBDSf"/>
</dbReference>
<dbReference type="Pfam" id="PF01471">
    <property type="entry name" value="PG_binding_1"/>
    <property type="match status" value="1"/>
</dbReference>
<feature type="signal peptide" evidence="1">
    <location>
        <begin position="1"/>
        <end position="24"/>
    </location>
</feature>
<proteinExistence type="predicted"/>
<feature type="domain" description="Peptidoglycan binding-like" evidence="2">
    <location>
        <begin position="122"/>
        <end position="161"/>
    </location>
</feature>
<sequence length="181" mass="19812">MTNPKPGYFRATAVLLSAAFGLSACVDKGVHVASLSEPELAVSQASAPPNAREGSCWARDETPATIQTTTEKFLVEPEEVDASGTIAKPAIYRVETRQEITRQRDEIWFETPCSETIGEDFILNLQRALSVRGYYAGPINGEMDSPTRQSVRKYQKIQGLNSSIVSLEAAQQLGLSNYILD</sequence>
<gene>
    <name evidence="3" type="ORF">RC74_00320</name>
</gene>
<dbReference type="KEGG" id="hat:RC74_00320"/>